<sequence>MDKERHGMRTQLTHGLKTSRVPTPTTYPSASTLRMNNKQRIGAESHLHTIIESYAESASRKSQSRPIGC</sequence>
<reference evidence="2 3" key="1">
    <citation type="submission" date="2023-11" db="EMBL/GenBank/DDBJ databases">
        <authorList>
            <person name="Okamura Y."/>
        </authorList>
    </citation>
    <scope>NUCLEOTIDE SEQUENCE [LARGE SCALE GENOMIC DNA]</scope>
</reference>
<organism evidence="2 3">
    <name type="scientific">Leptosia nina</name>
    <dbReference type="NCBI Taxonomy" id="320188"/>
    <lineage>
        <taxon>Eukaryota</taxon>
        <taxon>Metazoa</taxon>
        <taxon>Ecdysozoa</taxon>
        <taxon>Arthropoda</taxon>
        <taxon>Hexapoda</taxon>
        <taxon>Insecta</taxon>
        <taxon>Pterygota</taxon>
        <taxon>Neoptera</taxon>
        <taxon>Endopterygota</taxon>
        <taxon>Lepidoptera</taxon>
        <taxon>Glossata</taxon>
        <taxon>Ditrysia</taxon>
        <taxon>Papilionoidea</taxon>
        <taxon>Pieridae</taxon>
        <taxon>Pierinae</taxon>
        <taxon>Leptosia</taxon>
    </lineage>
</organism>
<dbReference type="EMBL" id="CAVLEF010000001">
    <property type="protein sequence ID" value="CAK1540839.1"/>
    <property type="molecule type" value="Genomic_DNA"/>
</dbReference>
<gene>
    <name evidence="2" type="ORF">LNINA_LOCUS860</name>
</gene>
<accession>A0AAV1IVW4</accession>
<feature type="compositionally biased region" description="Polar residues" evidence="1">
    <location>
        <begin position="20"/>
        <end position="31"/>
    </location>
</feature>
<name>A0AAV1IVW4_9NEOP</name>
<feature type="region of interest" description="Disordered" evidence="1">
    <location>
        <begin position="1"/>
        <end position="31"/>
    </location>
</feature>
<evidence type="ECO:0000313" key="3">
    <source>
        <dbReference type="Proteomes" id="UP001497472"/>
    </source>
</evidence>
<dbReference type="Proteomes" id="UP001497472">
    <property type="component" value="Unassembled WGS sequence"/>
</dbReference>
<protein>
    <submittedName>
        <fullName evidence="2">Uncharacterized protein</fullName>
    </submittedName>
</protein>
<evidence type="ECO:0000256" key="1">
    <source>
        <dbReference type="SAM" id="MobiDB-lite"/>
    </source>
</evidence>
<comment type="caution">
    <text evidence="2">The sequence shown here is derived from an EMBL/GenBank/DDBJ whole genome shotgun (WGS) entry which is preliminary data.</text>
</comment>
<evidence type="ECO:0000313" key="2">
    <source>
        <dbReference type="EMBL" id="CAK1540839.1"/>
    </source>
</evidence>
<keyword evidence="3" id="KW-1185">Reference proteome</keyword>
<dbReference type="AlphaFoldDB" id="A0AAV1IVW4"/>
<proteinExistence type="predicted"/>